<reference evidence="1" key="1">
    <citation type="submission" date="2021-06" db="EMBL/GenBank/DDBJ databases">
        <authorList>
            <person name="Kallberg Y."/>
            <person name="Tangrot J."/>
            <person name="Rosling A."/>
        </authorList>
    </citation>
    <scope>NUCLEOTIDE SEQUENCE</scope>
    <source>
        <strain evidence="1">AU212A</strain>
    </source>
</reference>
<protein>
    <submittedName>
        <fullName evidence="1">6396_t:CDS:1</fullName>
    </submittedName>
</protein>
<evidence type="ECO:0000313" key="2">
    <source>
        <dbReference type="Proteomes" id="UP000789860"/>
    </source>
</evidence>
<dbReference type="Proteomes" id="UP000789860">
    <property type="component" value="Unassembled WGS sequence"/>
</dbReference>
<name>A0ACA9LA84_9GLOM</name>
<proteinExistence type="predicted"/>
<gene>
    <name evidence="1" type="ORF">SCALOS_LOCUS3998</name>
</gene>
<keyword evidence="2" id="KW-1185">Reference proteome</keyword>
<accession>A0ACA9LA84</accession>
<evidence type="ECO:0000313" key="1">
    <source>
        <dbReference type="EMBL" id="CAG8519213.1"/>
    </source>
</evidence>
<dbReference type="EMBL" id="CAJVPM010004993">
    <property type="protein sequence ID" value="CAG8519213.1"/>
    <property type="molecule type" value="Genomic_DNA"/>
</dbReference>
<organism evidence="1 2">
    <name type="scientific">Scutellospora calospora</name>
    <dbReference type="NCBI Taxonomy" id="85575"/>
    <lineage>
        <taxon>Eukaryota</taxon>
        <taxon>Fungi</taxon>
        <taxon>Fungi incertae sedis</taxon>
        <taxon>Mucoromycota</taxon>
        <taxon>Glomeromycotina</taxon>
        <taxon>Glomeromycetes</taxon>
        <taxon>Diversisporales</taxon>
        <taxon>Gigasporaceae</taxon>
        <taxon>Scutellospora</taxon>
    </lineage>
</organism>
<sequence length="142" mass="15938">MTIGCFGSRVVDAQNVNPDNTTNVNVINYPDKTTLSLADVLLSVILIATGTLIGFAHIRFIRISGSIIGFYTLAWVSMHNSEPVYSDYRNLIVPIIIGSLGAMLFLYFDQMGYWEDARLALQHYQLKTMDFSNHTNSVLSIW</sequence>
<comment type="caution">
    <text evidence="1">The sequence shown here is derived from an EMBL/GenBank/DDBJ whole genome shotgun (WGS) entry which is preliminary data.</text>
</comment>